<dbReference type="Pfam" id="PF17899">
    <property type="entry name" value="Peptidase_M61_N"/>
    <property type="match status" value="1"/>
</dbReference>
<dbReference type="InterPro" id="IPR024191">
    <property type="entry name" value="Peptidase_M61"/>
</dbReference>
<dbReference type="InterPro" id="IPR040756">
    <property type="entry name" value="Peptidase_M61_N"/>
</dbReference>
<reference evidence="2" key="1">
    <citation type="submission" date="2016-10" db="EMBL/GenBank/DDBJ databases">
        <authorList>
            <person name="de Groot N.N."/>
        </authorList>
    </citation>
    <scope>NUCLEOTIDE SEQUENCE</scope>
</reference>
<dbReference type="PROSITE" id="PS50106">
    <property type="entry name" value="PDZ"/>
    <property type="match status" value="1"/>
</dbReference>
<gene>
    <name evidence="2" type="ORF">MNB_SUP05-9-1101</name>
</gene>
<dbReference type="InterPro" id="IPR027268">
    <property type="entry name" value="Peptidase_M4/M1_CTD_sf"/>
</dbReference>
<dbReference type="Pfam" id="PF13180">
    <property type="entry name" value="PDZ_2"/>
    <property type="match status" value="1"/>
</dbReference>
<keyword evidence="2" id="KW-0378">Hydrolase</keyword>
<dbReference type="Pfam" id="PF05299">
    <property type="entry name" value="Peptidase_M61"/>
    <property type="match status" value="1"/>
</dbReference>
<dbReference type="SMART" id="SM00228">
    <property type="entry name" value="PDZ"/>
    <property type="match status" value="1"/>
</dbReference>
<accession>A0A1W1DUW2</accession>
<dbReference type="PIRSF" id="PIRSF016493">
    <property type="entry name" value="Glycyl_aminpptds"/>
    <property type="match status" value="1"/>
</dbReference>
<keyword evidence="2" id="KW-0645">Protease</keyword>
<dbReference type="AlphaFoldDB" id="A0A1W1DUW2"/>
<dbReference type="Gene3D" id="1.10.390.10">
    <property type="entry name" value="Neutral Protease Domain 2"/>
    <property type="match status" value="1"/>
</dbReference>
<dbReference type="GO" id="GO:0006508">
    <property type="term" value="P:proteolysis"/>
    <property type="evidence" value="ECO:0007669"/>
    <property type="project" value="UniProtKB-KW"/>
</dbReference>
<organism evidence="2">
    <name type="scientific">hydrothermal vent metagenome</name>
    <dbReference type="NCBI Taxonomy" id="652676"/>
    <lineage>
        <taxon>unclassified sequences</taxon>
        <taxon>metagenomes</taxon>
        <taxon>ecological metagenomes</taxon>
    </lineage>
</organism>
<dbReference type="InterPro" id="IPR001478">
    <property type="entry name" value="PDZ"/>
</dbReference>
<dbReference type="InterPro" id="IPR036034">
    <property type="entry name" value="PDZ_sf"/>
</dbReference>
<protein>
    <submittedName>
        <fullName evidence="2">Protease, putative</fullName>
    </submittedName>
</protein>
<evidence type="ECO:0000313" key="2">
    <source>
        <dbReference type="EMBL" id="SFV85538.1"/>
    </source>
</evidence>
<proteinExistence type="predicted"/>
<dbReference type="EMBL" id="FPHX01000194">
    <property type="protein sequence ID" value="SFV85538.1"/>
    <property type="molecule type" value="Genomic_DNA"/>
</dbReference>
<evidence type="ECO:0000259" key="1">
    <source>
        <dbReference type="PROSITE" id="PS50106"/>
    </source>
</evidence>
<dbReference type="SUPFAM" id="SSF50156">
    <property type="entry name" value="PDZ domain-like"/>
    <property type="match status" value="1"/>
</dbReference>
<name>A0A1W1DUW2_9ZZZZ</name>
<dbReference type="SUPFAM" id="SSF55486">
    <property type="entry name" value="Metalloproteases ('zincins'), catalytic domain"/>
    <property type="match status" value="1"/>
</dbReference>
<dbReference type="Gene3D" id="2.30.42.10">
    <property type="match status" value="1"/>
</dbReference>
<feature type="domain" description="PDZ" evidence="1">
    <location>
        <begin position="469"/>
        <end position="545"/>
    </location>
</feature>
<dbReference type="InterPro" id="IPR007963">
    <property type="entry name" value="Peptidase_M61_catalytic"/>
</dbReference>
<dbReference type="Gene3D" id="2.60.40.3650">
    <property type="match status" value="1"/>
</dbReference>
<sequence>MNQNIVRYVLTPKDLHAHIFQVELTLDNPNPLGQVFSLPNWIPGSYLIRDFSKHIISINAQSCGEAIDIKKLDKNHWITQPCDVSITLQYELYAFDLSVRCAYLTNERAFFNGSSVFLKPIGFEDNPCELVINYPTNNMLGDWSCATTLKLESKDEGFEIYQADNYQDLIDHPVEMADFTRFEFEVNNTPHAMTLTGQHTTDIARLRADLVRICQYHIDFFGGDVPFDQYLFLTLVRTKAYGGLEHKKSSSLICSRKELPTEDKPEINPDYTRFLALCSHEYFHAWWIKTIKPASFHALNLGRENYTEQLWIFEGFTSYYDELSLLRTKLLSPEQYLTLFAQTLTRVQKSQGRHKQSLAESSFDAWTKFYQQDENAPNAIVSYYTKGALLAFVLDIEIRNRSNDTQSLDDVLKLIWANYQDTGLEDDTVQKVVAHLTQSDFTKFFDDYLYGVSELPLKQAFAYVGITCEFSHKKAELSNIGIGINKTQEFAVISHVLEGACAQAAGLYVGDKIMSIDGIKVQAKDLANVIDSYAEDSTIQVGIFRDELLSELSLTIANSEPTFCTLSIADNLTKGTLKRQEQWFYHD</sequence>
<dbReference type="GO" id="GO:0008233">
    <property type="term" value="F:peptidase activity"/>
    <property type="evidence" value="ECO:0007669"/>
    <property type="project" value="UniProtKB-KW"/>
</dbReference>